<evidence type="ECO:0000259" key="3">
    <source>
        <dbReference type="Pfam" id="PF13472"/>
    </source>
</evidence>
<keyword evidence="5" id="KW-1185">Reference proteome</keyword>
<dbReference type="SUPFAM" id="SSF52266">
    <property type="entry name" value="SGNH hydrolase"/>
    <property type="match status" value="1"/>
</dbReference>
<dbReference type="InterPro" id="IPR036514">
    <property type="entry name" value="SGNH_hydro_sf"/>
</dbReference>
<keyword evidence="2" id="KW-0732">Signal</keyword>
<feature type="chain" id="PRO_5045463835" evidence="2">
    <location>
        <begin position="22"/>
        <end position="520"/>
    </location>
</feature>
<dbReference type="EMBL" id="FXUG01000011">
    <property type="protein sequence ID" value="SMP68935.1"/>
    <property type="molecule type" value="Genomic_DNA"/>
</dbReference>
<dbReference type="Gene3D" id="3.20.20.370">
    <property type="entry name" value="Glycoside hydrolase/deacetylase"/>
    <property type="match status" value="1"/>
</dbReference>
<comment type="caution">
    <text evidence="4">The sequence shown here is derived from an EMBL/GenBank/DDBJ whole genome shotgun (WGS) entry which is preliminary data.</text>
</comment>
<dbReference type="PANTHER" id="PTHR11852:SF0">
    <property type="entry name" value="PLATELET-ACTIVATING FACTOR ACETYLHYDROLASE IB SUBUNIT BETA HOMOLOG"/>
    <property type="match status" value="1"/>
</dbReference>
<name>A0ABY1QEW9_9BACT</name>
<feature type="domain" description="SGNH hydrolase-type esterase" evidence="3">
    <location>
        <begin position="73"/>
        <end position="246"/>
    </location>
</feature>
<dbReference type="SUPFAM" id="SSF88713">
    <property type="entry name" value="Glycoside hydrolase/deacetylase"/>
    <property type="match status" value="1"/>
</dbReference>
<dbReference type="InterPro" id="IPR013830">
    <property type="entry name" value="SGNH_hydro"/>
</dbReference>
<organism evidence="4 5">
    <name type="scientific">Neorhodopirellula lusitana</name>
    <dbReference type="NCBI Taxonomy" id="445327"/>
    <lineage>
        <taxon>Bacteria</taxon>
        <taxon>Pseudomonadati</taxon>
        <taxon>Planctomycetota</taxon>
        <taxon>Planctomycetia</taxon>
        <taxon>Pirellulales</taxon>
        <taxon>Pirellulaceae</taxon>
        <taxon>Neorhodopirellula</taxon>
    </lineage>
</organism>
<dbReference type="Gene3D" id="3.40.50.1110">
    <property type="entry name" value="SGNH hydrolase"/>
    <property type="match status" value="1"/>
</dbReference>
<evidence type="ECO:0000313" key="5">
    <source>
        <dbReference type="Proteomes" id="UP001158067"/>
    </source>
</evidence>
<reference evidence="4 5" key="1">
    <citation type="submission" date="2017-05" db="EMBL/GenBank/DDBJ databases">
        <authorList>
            <person name="Varghese N."/>
            <person name="Submissions S."/>
        </authorList>
    </citation>
    <scope>NUCLEOTIDE SEQUENCE [LARGE SCALE GENOMIC DNA]</scope>
    <source>
        <strain evidence="4 5">DSM 25457</strain>
    </source>
</reference>
<dbReference type="Proteomes" id="UP001158067">
    <property type="component" value="Unassembled WGS sequence"/>
</dbReference>
<dbReference type="Pfam" id="PF13472">
    <property type="entry name" value="Lipase_GDSL_2"/>
    <property type="match status" value="1"/>
</dbReference>
<feature type="signal peptide" evidence="2">
    <location>
        <begin position="1"/>
        <end position="21"/>
    </location>
</feature>
<comment type="similarity">
    <text evidence="1">Belongs to the 'GDSL' lipolytic enzyme family. Platelet-activating factor acetylhydrolase IB beta/gamma subunits subfamily.</text>
</comment>
<proteinExistence type="inferred from homology"/>
<sequence>MKSILPLLVLLANLAPLTSWGQSTTLTAPQADAAIENNAIIPVQKLERDFYDWHDRHQDVIKALPQKPVDLVFIGDSITHMFGGIPKSPVARGGETWDRFFGHRNAINLGFGWDRTQNVLWRLQNGELDGIRPKVAVVLIGTNNLTGTKNARTNSPAEIASGIEAICDTIHHKQPQCKILLLSVLPRSPRRFVKPIREINRRIEPLGHRDYVTFLNLTASFADENGLPQKELMHDGVHPNASGYELWAETMEPVLSRLLVDDTAVSKNTDKVKVKVVQCWDDSMTTDIPLVALLKKYQAKATFNIIPRENRNTFVVKKKKAGERVLFSFLHKEDSKEGGFKVEHLTNREMPAIYEGFSIAAHCGFPLGDTPKESEARLRTLRKTKAQIRDDFGQPVCGFVYPGGNFSPAAMVDVEKAGYLYARTTRSVAAPLPLDNPMAQPSSCHWSHRQFWDRYEAAKQHGGVFYFWGHSCELGDDPELWAWLESIYQRISNDPEAEWVDVIDLFTDQPTATANLDTAG</sequence>
<accession>A0ABY1QEW9</accession>
<dbReference type="InterPro" id="IPR011330">
    <property type="entry name" value="Glyco_hydro/deAcase_b/a-brl"/>
</dbReference>
<dbReference type="PANTHER" id="PTHR11852">
    <property type="entry name" value="PLATELET-ACTIVATING FACTOR ACETYLHYDROLASE"/>
    <property type="match status" value="1"/>
</dbReference>
<evidence type="ECO:0000313" key="4">
    <source>
        <dbReference type="EMBL" id="SMP68935.1"/>
    </source>
</evidence>
<gene>
    <name evidence="4" type="ORF">SAMN06265222_111135</name>
</gene>
<evidence type="ECO:0000256" key="1">
    <source>
        <dbReference type="ARBA" id="ARBA00038184"/>
    </source>
</evidence>
<dbReference type="RefSeq" id="WP_283434098.1">
    <property type="nucleotide sequence ID" value="NZ_FXUG01000011.1"/>
</dbReference>
<evidence type="ECO:0000256" key="2">
    <source>
        <dbReference type="SAM" id="SignalP"/>
    </source>
</evidence>
<protein>
    <submittedName>
        <fullName evidence="4">Lysophospholipase L1</fullName>
    </submittedName>
</protein>